<reference evidence="1" key="2">
    <citation type="journal article" date="2015" name="Fish Shellfish Immunol.">
        <title>Early steps in the European eel (Anguilla anguilla)-Vibrio vulnificus interaction in the gills: Role of the RtxA13 toxin.</title>
        <authorList>
            <person name="Callol A."/>
            <person name="Pajuelo D."/>
            <person name="Ebbesson L."/>
            <person name="Teles M."/>
            <person name="MacKenzie S."/>
            <person name="Amaro C."/>
        </authorList>
    </citation>
    <scope>NUCLEOTIDE SEQUENCE</scope>
</reference>
<organism evidence="1">
    <name type="scientific">Anguilla anguilla</name>
    <name type="common">European freshwater eel</name>
    <name type="synonym">Muraena anguilla</name>
    <dbReference type="NCBI Taxonomy" id="7936"/>
    <lineage>
        <taxon>Eukaryota</taxon>
        <taxon>Metazoa</taxon>
        <taxon>Chordata</taxon>
        <taxon>Craniata</taxon>
        <taxon>Vertebrata</taxon>
        <taxon>Euteleostomi</taxon>
        <taxon>Actinopterygii</taxon>
        <taxon>Neopterygii</taxon>
        <taxon>Teleostei</taxon>
        <taxon>Anguilliformes</taxon>
        <taxon>Anguillidae</taxon>
        <taxon>Anguilla</taxon>
    </lineage>
</organism>
<accession>A0A0E9R4X6</accession>
<evidence type="ECO:0000313" key="1">
    <source>
        <dbReference type="EMBL" id="JAH23383.1"/>
    </source>
</evidence>
<sequence>MITGMSRDVVILHGQTTISGTNCHVPSIIRGWTNHCSVGTHQLISEICFYIQTHQCAFNVKSSSCYHFEKHTTISFSTVFSVKETLTE</sequence>
<reference evidence="1" key="1">
    <citation type="submission" date="2014-11" db="EMBL/GenBank/DDBJ databases">
        <authorList>
            <person name="Amaro Gonzalez C."/>
        </authorList>
    </citation>
    <scope>NUCLEOTIDE SEQUENCE</scope>
</reference>
<protein>
    <submittedName>
        <fullName evidence="1">Uncharacterized protein</fullName>
    </submittedName>
</protein>
<name>A0A0E9R4X6_ANGAN</name>
<dbReference type="AlphaFoldDB" id="A0A0E9R4X6"/>
<dbReference type="EMBL" id="GBXM01085194">
    <property type="protein sequence ID" value="JAH23383.1"/>
    <property type="molecule type" value="Transcribed_RNA"/>
</dbReference>
<proteinExistence type="predicted"/>